<dbReference type="Gene3D" id="1.10.10.10">
    <property type="entry name" value="Winged helix-like DNA-binding domain superfamily/Winged helix DNA-binding domain"/>
    <property type="match status" value="1"/>
</dbReference>
<name>A0A6S6THF9_9BACT</name>
<sequence length="139" mass="16264">MLKKYEACLKRKKVNHSRAREAIYSIFLDNINCFMSVSELNKKLEEDYPKKVSINTIYRHLNFFVACDLVLLLQDDNKKAYYILVNKEAPVFKICPKCQIVAVEEITDKQQKTLCELVKPTKYQKAPFVVLHKVCERCG</sequence>
<evidence type="ECO:0000313" key="2">
    <source>
        <dbReference type="EMBL" id="CAA6814445.1"/>
    </source>
</evidence>
<organism evidence="2">
    <name type="scientific">uncultured Sulfurovum sp</name>
    <dbReference type="NCBI Taxonomy" id="269237"/>
    <lineage>
        <taxon>Bacteria</taxon>
        <taxon>Pseudomonadati</taxon>
        <taxon>Campylobacterota</taxon>
        <taxon>Epsilonproteobacteria</taxon>
        <taxon>Campylobacterales</taxon>
        <taxon>Sulfurovaceae</taxon>
        <taxon>Sulfurovum</taxon>
        <taxon>environmental samples</taxon>
    </lineage>
</organism>
<evidence type="ECO:0000256" key="1">
    <source>
        <dbReference type="PIRSR" id="PIRSR602481-1"/>
    </source>
</evidence>
<feature type="binding site" evidence="1">
    <location>
        <position position="135"/>
    </location>
    <ligand>
        <name>Zn(2+)</name>
        <dbReference type="ChEBI" id="CHEBI:29105"/>
    </ligand>
</feature>
<keyword evidence="1" id="KW-0862">Zinc</keyword>
<dbReference type="GO" id="GO:0003700">
    <property type="term" value="F:DNA-binding transcription factor activity"/>
    <property type="evidence" value="ECO:0007669"/>
    <property type="project" value="InterPro"/>
</dbReference>
<keyword evidence="1" id="KW-0479">Metal-binding</keyword>
<accession>A0A6S6THF9</accession>
<feature type="binding site" evidence="1">
    <location>
        <position position="98"/>
    </location>
    <ligand>
        <name>Zn(2+)</name>
        <dbReference type="ChEBI" id="CHEBI:29105"/>
    </ligand>
</feature>
<dbReference type="InterPro" id="IPR002481">
    <property type="entry name" value="FUR"/>
</dbReference>
<feature type="binding site" evidence="1">
    <location>
        <position position="95"/>
    </location>
    <ligand>
        <name>Zn(2+)</name>
        <dbReference type="ChEBI" id="CHEBI:29105"/>
    </ligand>
</feature>
<dbReference type="InterPro" id="IPR036388">
    <property type="entry name" value="WH-like_DNA-bd_sf"/>
</dbReference>
<reference evidence="2" key="1">
    <citation type="submission" date="2020-01" db="EMBL/GenBank/DDBJ databases">
        <authorList>
            <person name="Meier V. D."/>
            <person name="Meier V D."/>
        </authorList>
    </citation>
    <scope>NUCLEOTIDE SEQUENCE</scope>
    <source>
        <strain evidence="2">HLG_WM_MAG_02</strain>
    </source>
</reference>
<dbReference type="SUPFAM" id="SSF46785">
    <property type="entry name" value="Winged helix' DNA-binding domain"/>
    <property type="match status" value="1"/>
</dbReference>
<dbReference type="GO" id="GO:0046872">
    <property type="term" value="F:metal ion binding"/>
    <property type="evidence" value="ECO:0007669"/>
    <property type="project" value="UniProtKB-KW"/>
</dbReference>
<gene>
    <name evidence="2" type="ORF">HELGO_WM16819</name>
</gene>
<comment type="cofactor">
    <cofactor evidence="1">
        <name>Zn(2+)</name>
        <dbReference type="ChEBI" id="CHEBI:29105"/>
    </cofactor>
    <text evidence="1">Binds 1 zinc ion per subunit.</text>
</comment>
<proteinExistence type="predicted"/>
<feature type="binding site" evidence="1">
    <location>
        <position position="138"/>
    </location>
    <ligand>
        <name>Zn(2+)</name>
        <dbReference type="ChEBI" id="CHEBI:29105"/>
    </ligand>
</feature>
<dbReference type="InterPro" id="IPR036390">
    <property type="entry name" value="WH_DNA-bd_sf"/>
</dbReference>
<dbReference type="AlphaFoldDB" id="A0A6S6THF9"/>
<protein>
    <submittedName>
        <fullName evidence="2">Uncharacterized protein</fullName>
    </submittedName>
</protein>
<dbReference type="Pfam" id="PF01475">
    <property type="entry name" value="FUR"/>
    <property type="match status" value="1"/>
</dbReference>
<dbReference type="EMBL" id="CACVAZ010000092">
    <property type="protein sequence ID" value="CAA6814445.1"/>
    <property type="molecule type" value="Genomic_DNA"/>
</dbReference>